<sequence length="342" mass="38072">MTSQPSDPELAEDSSVPSNRTKEEIMIDDRIMGNRETSSAIVTAVQNAVCLLLFMFFGPSLIMVNKYILRDIGFNFPITHTCYTSLFCTVTLWTYVYVFGLKLKHSPVVTRSFYMKNIMPIGFLQGATIVLGMTSYLFLTVSFVQMLKASTPVMIVLFLRIFKLAEPTMKILAAVSIICLGTILSSYGEINFSIIGVTSMVSGQVAEALRLVFTQKLLKNLKFDIVESLCYVTPAATFWVFIAAIFLEFPRMSLGTLSLVNDNLYIFFIAGVLAVGVNTINSVVIKFTSSLMMKLLATARNASLVMFNVMFMGEAVTGLQFVGYSISLAGFMMYNYYRKKST</sequence>
<evidence type="ECO:0000256" key="5">
    <source>
        <dbReference type="SAM" id="Phobius"/>
    </source>
</evidence>
<evidence type="ECO:0000259" key="6">
    <source>
        <dbReference type="Pfam" id="PF03151"/>
    </source>
</evidence>
<evidence type="ECO:0000256" key="2">
    <source>
        <dbReference type="ARBA" id="ARBA00022692"/>
    </source>
</evidence>
<dbReference type="Pfam" id="PF03151">
    <property type="entry name" value="TPT"/>
    <property type="match status" value="1"/>
</dbReference>
<dbReference type="GO" id="GO:0016020">
    <property type="term" value="C:membrane"/>
    <property type="evidence" value="ECO:0007669"/>
    <property type="project" value="UniProtKB-SubCell"/>
</dbReference>
<keyword evidence="2 5" id="KW-0812">Transmembrane</keyword>
<feature type="domain" description="Sugar phosphate transporter" evidence="6">
    <location>
        <begin position="52"/>
        <end position="335"/>
    </location>
</feature>
<feature type="transmembrane region" description="Helical" evidence="5">
    <location>
        <begin position="171"/>
        <end position="188"/>
    </location>
</feature>
<dbReference type="InterPro" id="IPR004853">
    <property type="entry name" value="Sugar_P_trans_dom"/>
</dbReference>
<reference evidence="7" key="1">
    <citation type="submission" date="2021-01" db="EMBL/GenBank/DDBJ databases">
        <authorList>
            <person name="Corre E."/>
            <person name="Pelletier E."/>
            <person name="Niang G."/>
            <person name="Scheremetjew M."/>
            <person name="Finn R."/>
            <person name="Kale V."/>
            <person name="Holt S."/>
            <person name="Cochrane G."/>
            <person name="Meng A."/>
            <person name="Brown T."/>
            <person name="Cohen L."/>
        </authorList>
    </citation>
    <scope>NUCLEOTIDE SEQUENCE</scope>
    <source>
        <strain evidence="7">CCMP622</strain>
    </source>
</reference>
<protein>
    <recommendedName>
        <fullName evidence="6">Sugar phosphate transporter domain-containing protein</fullName>
    </recommendedName>
</protein>
<organism evidence="7">
    <name type="scientific">Lotharella oceanica</name>
    <dbReference type="NCBI Taxonomy" id="641309"/>
    <lineage>
        <taxon>Eukaryota</taxon>
        <taxon>Sar</taxon>
        <taxon>Rhizaria</taxon>
        <taxon>Cercozoa</taxon>
        <taxon>Chlorarachniophyceae</taxon>
        <taxon>Lotharella</taxon>
    </lineage>
</organism>
<evidence type="ECO:0000256" key="1">
    <source>
        <dbReference type="ARBA" id="ARBA00004141"/>
    </source>
</evidence>
<gene>
    <name evidence="7" type="ORF">LSP00402_LOCUS105</name>
</gene>
<feature type="transmembrane region" description="Helical" evidence="5">
    <location>
        <begin position="225"/>
        <end position="245"/>
    </location>
</feature>
<evidence type="ECO:0000256" key="4">
    <source>
        <dbReference type="ARBA" id="ARBA00023136"/>
    </source>
</evidence>
<evidence type="ECO:0000256" key="3">
    <source>
        <dbReference type="ARBA" id="ARBA00022989"/>
    </source>
</evidence>
<proteinExistence type="predicted"/>
<keyword evidence="4 5" id="KW-0472">Membrane</keyword>
<dbReference type="EMBL" id="HBHP01000149">
    <property type="protein sequence ID" value="CAD9743937.1"/>
    <property type="molecule type" value="Transcribed_RNA"/>
</dbReference>
<dbReference type="InterPro" id="IPR050186">
    <property type="entry name" value="TPT_transporter"/>
</dbReference>
<evidence type="ECO:0000313" key="7">
    <source>
        <dbReference type="EMBL" id="CAD9743937.1"/>
    </source>
</evidence>
<keyword evidence="3 5" id="KW-1133">Transmembrane helix</keyword>
<name>A0A7S2TEA4_9EUKA</name>
<feature type="transmembrane region" description="Helical" evidence="5">
    <location>
        <begin position="40"/>
        <end position="63"/>
    </location>
</feature>
<feature type="transmembrane region" description="Helical" evidence="5">
    <location>
        <begin position="265"/>
        <end position="284"/>
    </location>
</feature>
<feature type="transmembrane region" description="Helical" evidence="5">
    <location>
        <begin position="194"/>
        <end position="213"/>
    </location>
</feature>
<accession>A0A7S2TEA4</accession>
<comment type="subcellular location">
    <subcellularLocation>
        <location evidence="1">Membrane</location>
        <topology evidence="1">Multi-pass membrane protein</topology>
    </subcellularLocation>
</comment>
<dbReference type="PANTHER" id="PTHR11132">
    <property type="entry name" value="SOLUTE CARRIER FAMILY 35"/>
    <property type="match status" value="1"/>
</dbReference>
<dbReference type="AlphaFoldDB" id="A0A7S2TEA4"/>
<feature type="transmembrane region" description="Helical" evidence="5">
    <location>
        <begin position="83"/>
        <end position="101"/>
    </location>
</feature>